<feature type="region of interest" description="Disordered" evidence="1">
    <location>
        <begin position="1"/>
        <end position="46"/>
    </location>
</feature>
<evidence type="ECO:0000313" key="2">
    <source>
        <dbReference type="EMBL" id="KIJ42594.1"/>
    </source>
</evidence>
<accession>A0A0C9V6I1</accession>
<evidence type="ECO:0000256" key="1">
    <source>
        <dbReference type="SAM" id="MobiDB-lite"/>
    </source>
</evidence>
<feature type="compositionally biased region" description="Polar residues" evidence="1">
    <location>
        <begin position="14"/>
        <end position="24"/>
    </location>
</feature>
<organism evidence="2 3">
    <name type="scientific">Sphaerobolus stellatus (strain SS14)</name>
    <dbReference type="NCBI Taxonomy" id="990650"/>
    <lineage>
        <taxon>Eukaryota</taxon>
        <taxon>Fungi</taxon>
        <taxon>Dikarya</taxon>
        <taxon>Basidiomycota</taxon>
        <taxon>Agaricomycotina</taxon>
        <taxon>Agaricomycetes</taxon>
        <taxon>Phallomycetidae</taxon>
        <taxon>Geastrales</taxon>
        <taxon>Sphaerobolaceae</taxon>
        <taxon>Sphaerobolus</taxon>
    </lineage>
</organism>
<gene>
    <name evidence="2" type="ORF">M422DRAFT_254375</name>
</gene>
<sequence length="83" mass="9167">MQGLTLAQEMVQGPRQTASQSCTVSPPGLHPPRGSRMRKKAKDDRDFTIPAPEVIKLLKEYKEFSNIKENAESVLAVAIEATE</sequence>
<dbReference type="EMBL" id="KN837129">
    <property type="protein sequence ID" value="KIJ42594.1"/>
    <property type="molecule type" value="Genomic_DNA"/>
</dbReference>
<reference evidence="2 3" key="1">
    <citation type="submission" date="2014-06" db="EMBL/GenBank/DDBJ databases">
        <title>Evolutionary Origins and Diversification of the Mycorrhizal Mutualists.</title>
        <authorList>
            <consortium name="DOE Joint Genome Institute"/>
            <consortium name="Mycorrhizal Genomics Consortium"/>
            <person name="Kohler A."/>
            <person name="Kuo A."/>
            <person name="Nagy L.G."/>
            <person name="Floudas D."/>
            <person name="Copeland A."/>
            <person name="Barry K.W."/>
            <person name="Cichocki N."/>
            <person name="Veneault-Fourrey C."/>
            <person name="LaButti K."/>
            <person name="Lindquist E.A."/>
            <person name="Lipzen A."/>
            <person name="Lundell T."/>
            <person name="Morin E."/>
            <person name="Murat C."/>
            <person name="Riley R."/>
            <person name="Ohm R."/>
            <person name="Sun H."/>
            <person name="Tunlid A."/>
            <person name="Henrissat B."/>
            <person name="Grigoriev I.V."/>
            <person name="Hibbett D.S."/>
            <person name="Martin F."/>
        </authorList>
    </citation>
    <scope>NUCLEOTIDE SEQUENCE [LARGE SCALE GENOMIC DNA]</scope>
    <source>
        <strain evidence="2 3">SS14</strain>
    </source>
</reference>
<proteinExistence type="predicted"/>
<protein>
    <submittedName>
        <fullName evidence="2">Uncharacterized protein</fullName>
    </submittedName>
</protein>
<dbReference type="Proteomes" id="UP000054279">
    <property type="component" value="Unassembled WGS sequence"/>
</dbReference>
<evidence type="ECO:0000313" key="3">
    <source>
        <dbReference type="Proteomes" id="UP000054279"/>
    </source>
</evidence>
<name>A0A0C9V6I1_SPHS4</name>
<keyword evidence="3" id="KW-1185">Reference proteome</keyword>
<dbReference type="HOGENOM" id="CLU_2544070_0_0_1"/>
<dbReference type="AlphaFoldDB" id="A0A0C9V6I1"/>